<evidence type="ECO:0008006" key="2">
    <source>
        <dbReference type="Google" id="ProtNLM"/>
    </source>
</evidence>
<sequence length="93" mass="10578">MKQVILPLVLTLFGTTLISSASAEPHPGKILHDENNCLKCHVNKPYNPSKTDSFPKLLKSIRFCNDNLGIGLFDEEIEEIADYLNKTYYKHDK</sequence>
<reference evidence="1" key="1">
    <citation type="submission" date="2018-06" db="EMBL/GenBank/DDBJ databases">
        <authorList>
            <person name="Zhirakovskaya E."/>
        </authorList>
    </citation>
    <scope>NUCLEOTIDE SEQUENCE</scope>
</reference>
<name>A0A3B0VT65_9ZZZZ</name>
<gene>
    <name evidence="1" type="ORF">MNBD_GAMMA03-791</name>
</gene>
<proteinExistence type="predicted"/>
<dbReference type="AlphaFoldDB" id="A0A3B0VT65"/>
<protein>
    <recommendedName>
        <fullName evidence="2">Cytochrome c domain-containing protein</fullName>
    </recommendedName>
</protein>
<evidence type="ECO:0000313" key="1">
    <source>
        <dbReference type="EMBL" id="VAW46171.1"/>
    </source>
</evidence>
<accession>A0A3B0VT65</accession>
<dbReference type="EMBL" id="UOFC01000088">
    <property type="protein sequence ID" value="VAW46171.1"/>
    <property type="molecule type" value="Genomic_DNA"/>
</dbReference>
<organism evidence="1">
    <name type="scientific">hydrothermal vent metagenome</name>
    <dbReference type="NCBI Taxonomy" id="652676"/>
    <lineage>
        <taxon>unclassified sequences</taxon>
        <taxon>metagenomes</taxon>
        <taxon>ecological metagenomes</taxon>
    </lineage>
</organism>